<protein>
    <submittedName>
        <fullName evidence="2">Uncharacterized protein</fullName>
    </submittedName>
</protein>
<accession>A0A6J5CMT9</accession>
<gene>
    <name evidence="2" type="ORF">LMG22037_06304</name>
</gene>
<dbReference type="EMBL" id="CADIKB010000062">
    <property type="protein sequence ID" value="CAB3739574.1"/>
    <property type="molecule type" value="Genomic_DNA"/>
</dbReference>
<evidence type="ECO:0000313" key="2">
    <source>
        <dbReference type="EMBL" id="CAB3739574.1"/>
    </source>
</evidence>
<organism evidence="2 3">
    <name type="scientific">Paraburkholderia phenoliruptrix</name>
    <dbReference type="NCBI Taxonomy" id="252970"/>
    <lineage>
        <taxon>Bacteria</taxon>
        <taxon>Pseudomonadati</taxon>
        <taxon>Pseudomonadota</taxon>
        <taxon>Betaproteobacteria</taxon>
        <taxon>Burkholderiales</taxon>
        <taxon>Burkholderiaceae</taxon>
        <taxon>Paraburkholderia</taxon>
    </lineage>
</organism>
<dbReference type="AlphaFoldDB" id="A0A6J5CMT9"/>
<name>A0A6J5CMT9_9BURK</name>
<sequence>MPAARIRPISGDPAPGAAQTVNKQPKLVRLVVHYKKMGARQDGIETVHRMCGYRVDGFPVASN</sequence>
<dbReference type="Proteomes" id="UP000494249">
    <property type="component" value="Unassembled WGS sequence"/>
</dbReference>
<evidence type="ECO:0000313" key="3">
    <source>
        <dbReference type="Proteomes" id="UP000494249"/>
    </source>
</evidence>
<evidence type="ECO:0000256" key="1">
    <source>
        <dbReference type="SAM" id="MobiDB-lite"/>
    </source>
</evidence>
<reference evidence="2 3" key="1">
    <citation type="submission" date="2020-04" db="EMBL/GenBank/DDBJ databases">
        <authorList>
            <person name="De Canck E."/>
        </authorList>
    </citation>
    <scope>NUCLEOTIDE SEQUENCE [LARGE SCALE GENOMIC DNA]</scope>
    <source>
        <strain evidence="2 3">LMG 22037</strain>
    </source>
</reference>
<proteinExistence type="predicted"/>
<feature type="region of interest" description="Disordered" evidence="1">
    <location>
        <begin position="1"/>
        <end position="21"/>
    </location>
</feature>